<keyword evidence="1" id="KW-1133">Transmembrane helix</keyword>
<organism evidence="2 3">
    <name type="scientific">Adhaeribacter aerolatus</name>
    <dbReference type="NCBI Taxonomy" id="670289"/>
    <lineage>
        <taxon>Bacteria</taxon>
        <taxon>Pseudomonadati</taxon>
        <taxon>Bacteroidota</taxon>
        <taxon>Cytophagia</taxon>
        <taxon>Cytophagales</taxon>
        <taxon>Hymenobacteraceae</taxon>
        <taxon>Adhaeribacter</taxon>
    </lineage>
</organism>
<feature type="transmembrane region" description="Helical" evidence="1">
    <location>
        <begin position="53"/>
        <end position="75"/>
    </location>
</feature>
<name>A0A512AT88_9BACT</name>
<keyword evidence="1" id="KW-0812">Transmembrane</keyword>
<evidence type="ECO:0000313" key="2">
    <source>
        <dbReference type="EMBL" id="GEO02916.1"/>
    </source>
</evidence>
<comment type="caution">
    <text evidence="2">The sequence shown here is derived from an EMBL/GenBank/DDBJ whole genome shotgun (WGS) entry which is preliminary data.</text>
</comment>
<evidence type="ECO:0000313" key="3">
    <source>
        <dbReference type="Proteomes" id="UP000321532"/>
    </source>
</evidence>
<keyword evidence="3" id="KW-1185">Reference proteome</keyword>
<feature type="transmembrane region" description="Helical" evidence="1">
    <location>
        <begin position="12"/>
        <end position="33"/>
    </location>
</feature>
<keyword evidence="1" id="KW-0472">Membrane</keyword>
<gene>
    <name evidence="2" type="ORF">AAE02nite_05800</name>
</gene>
<reference evidence="2 3" key="1">
    <citation type="submission" date="2019-07" db="EMBL/GenBank/DDBJ databases">
        <title>Whole genome shotgun sequence of Adhaeribacter aerolatus NBRC 106133.</title>
        <authorList>
            <person name="Hosoyama A."/>
            <person name="Uohara A."/>
            <person name="Ohji S."/>
            <person name="Ichikawa N."/>
        </authorList>
    </citation>
    <scope>NUCLEOTIDE SEQUENCE [LARGE SCALE GENOMIC DNA]</scope>
    <source>
        <strain evidence="2 3">NBRC 106133</strain>
    </source>
</reference>
<dbReference type="Proteomes" id="UP000321532">
    <property type="component" value="Unassembled WGS sequence"/>
</dbReference>
<evidence type="ECO:0000256" key="1">
    <source>
        <dbReference type="SAM" id="Phobius"/>
    </source>
</evidence>
<dbReference type="EMBL" id="BJYS01000003">
    <property type="protein sequence ID" value="GEO02916.1"/>
    <property type="molecule type" value="Genomic_DNA"/>
</dbReference>
<dbReference type="OrthoDB" id="1261799at2"/>
<dbReference type="AlphaFoldDB" id="A0A512AT88"/>
<proteinExistence type="predicted"/>
<protein>
    <submittedName>
        <fullName evidence="2">Uncharacterized protein</fullName>
    </submittedName>
</protein>
<dbReference type="RefSeq" id="WP_146894959.1">
    <property type="nucleotide sequence ID" value="NZ_BJYS01000003.1"/>
</dbReference>
<accession>A0A512AT88</accession>
<sequence length="209" mass="24426">MQERDFRISRNKLKLVTTFLVVLPLIPIFIYLLNFFDTSLSDNPSDWGTFGDFFGGILNSYFSLLTLLITIYIAYEISNLEEKRNERNLSFERRKLLTELRESEFRRIGSELRKLGDLGEESGRGKILQNVYSQVQFYGFINKHLFPFLSEPVFTSLEGSIGWYSIYYNENRDLSGKGVAFLSLNCLKHILEFSEKTQQYILSEMDNTN</sequence>